<organism evidence="5 6">
    <name type="scientific">Diceros bicornis minor</name>
    <name type="common">South-central black rhinoceros</name>
    <dbReference type="NCBI Taxonomy" id="77932"/>
    <lineage>
        <taxon>Eukaryota</taxon>
        <taxon>Metazoa</taxon>
        <taxon>Chordata</taxon>
        <taxon>Craniata</taxon>
        <taxon>Vertebrata</taxon>
        <taxon>Euteleostomi</taxon>
        <taxon>Mammalia</taxon>
        <taxon>Eutheria</taxon>
        <taxon>Laurasiatheria</taxon>
        <taxon>Perissodactyla</taxon>
        <taxon>Rhinocerotidae</taxon>
        <taxon>Diceros</taxon>
    </lineage>
</organism>
<dbReference type="PANTHER" id="PTHR11738:SF192">
    <property type="entry name" value="KILLER CELL IMMUNOGLOBULIN-LIKE RECEPTOR-LIKE PROTEIN KIR3DX1-RELATED"/>
    <property type="match status" value="1"/>
</dbReference>
<sequence length="182" mass="19934">STVVPLGWNVTLQCHSHLPFVMFKIFKTDVTHVTEHQRGLFKNNFTISPVTTAYAGSYRCPGSYSHSPMWSVHSDPLRIVVTGVFTKPSISAHPGSLVRTGGAVTLSCHSELAFNTLILLKEGETWHSQQFAEDLPDGHTQAHFSMGPVTSAHVGTYRCYGSLSYSPGDWSVPSDPLDMVIT</sequence>
<dbReference type="AlphaFoldDB" id="A0A7J7EMS5"/>
<protein>
    <recommendedName>
        <fullName evidence="4">Immunoglobulin-like beta-sandwich domain-containing protein</fullName>
    </recommendedName>
</protein>
<dbReference type="GO" id="GO:0002764">
    <property type="term" value="P:immune response-regulating signaling pathway"/>
    <property type="evidence" value="ECO:0007669"/>
    <property type="project" value="TreeGrafter"/>
</dbReference>
<keyword evidence="2" id="KW-1015">Disulfide bond</keyword>
<comment type="caution">
    <text evidence="5">The sequence shown here is derived from an EMBL/GenBank/DDBJ whole genome shotgun (WGS) entry which is preliminary data.</text>
</comment>
<name>A0A7J7EMS5_DICBM</name>
<evidence type="ECO:0000256" key="1">
    <source>
        <dbReference type="ARBA" id="ARBA00022729"/>
    </source>
</evidence>
<feature type="domain" description="Immunoglobulin-like beta-sandwich" evidence="4">
    <location>
        <begin position="96"/>
        <end position="171"/>
    </location>
</feature>
<feature type="non-terminal residue" evidence="5">
    <location>
        <position position="1"/>
    </location>
</feature>
<dbReference type="FunFam" id="2.60.40.10:FF:000049">
    <property type="entry name" value="Leukocyte immunoglobulin-like receptor subfamily B member 1"/>
    <property type="match status" value="2"/>
</dbReference>
<gene>
    <name evidence="5" type="ORF">HPG69_013862</name>
</gene>
<dbReference type="InterPro" id="IPR036179">
    <property type="entry name" value="Ig-like_dom_sf"/>
</dbReference>
<evidence type="ECO:0000313" key="5">
    <source>
        <dbReference type="EMBL" id="KAF5916941.1"/>
    </source>
</evidence>
<dbReference type="Gene3D" id="2.60.40.10">
    <property type="entry name" value="Immunoglobulins"/>
    <property type="match status" value="2"/>
</dbReference>
<dbReference type="PANTHER" id="PTHR11738">
    <property type="entry name" value="MHC CLASS I NK CELL RECEPTOR"/>
    <property type="match status" value="1"/>
</dbReference>
<evidence type="ECO:0000256" key="2">
    <source>
        <dbReference type="ARBA" id="ARBA00023157"/>
    </source>
</evidence>
<proteinExistence type="predicted"/>
<dbReference type="InterPro" id="IPR050412">
    <property type="entry name" value="Ig-like_Receptors_ImmuneReg"/>
</dbReference>
<keyword evidence="3" id="KW-0393">Immunoglobulin domain</keyword>
<keyword evidence="6" id="KW-1185">Reference proteome</keyword>
<reference evidence="5 6" key="1">
    <citation type="journal article" date="2020" name="Mol. Biol. Evol.">
        <title>Interspecific Gene Flow and the Evolution of Specialization in Black and White Rhinoceros.</title>
        <authorList>
            <person name="Moodley Y."/>
            <person name="Westbury M.V."/>
            <person name="Russo I.M."/>
            <person name="Gopalakrishnan S."/>
            <person name="Rakotoarivelo A."/>
            <person name="Olsen R.A."/>
            <person name="Prost S."/>
            <person name="Tunstall T."/>
            <person name="Ryder O.A."/>
            <person name="Dalen L."/>
            <person name="Bruford M.W."/>
        </authorList>
    </citation>
    <scope>NUCLEOTIDE SEQUENCE [LARGE SCALE GENOMIC DNA]</scope>
    <source>
        <strain evidence="5">SBR-YM</strain>
        <tissue evidence="5">Skin</tissue>
    </source>
</reference>
<accession>A0A7J7EMS5</accession>
<dbReference type="InterPro" id="IPR013783">
    <property type="entry name" value="Ig-like_fold"/>
</dbReference>
<dbReference type="EMBL" id="JACDTQ010002604">
    <property type="protein sequence ID" value="KAF5916941.1"/>
    <property type="molecule type" value="Genomic_DNA"/>
</dbReference>
<evidence type="ECO:0000256" key="3">
    <source>
        <dbReference type="ARBA" id="ARBA00023319"/>
    </source>
</evidence>
<feature type="non-terminal residue" evidence="5">
    <location>
        <position position="182"/>
    </location>
</feature>
<dbReference type="Proteomes" id="UP000551758">
    <property type="component" value="Unassembled WGS sequence"/>
</dbReference>
<evidence type="ECO:0000259" key="4">
    <source>
        <dbReference type="Pfam" id="PF00047"/>
    </source>
</evidence>
<dbReference type="SUPFAM" id="SSF48726">
    <property type="entry name" value="Immunoglobulin"/>
    <property type="match status" value="2"/>
</dbReference>
<feature type="domain" description="Immunoglobulin-like beta-sandwich" evidence="4">
    <location>
        <begin position="2"/>
        <end position="68"/>
    </location>
</feature>
<keyword evidence="1" id="KW-0732">Signal</keyword>
<dbReference type="GO" id="GO:0005886">
    <property type="term" value="C:plasma membrane"/>
    <property type="evidence" value="ECO:0007669"/>
    <property type="project" value="TreeGrafter"/>
</dbReference>
<evidence type="ECO:0000313" key="6">
    <source>
        <dbReference type="Proteomes" id="UP000551758"/>
    </source>
</evidence>
<dbReference type="InterPro" id="IPR013151">
    <property type="entry name" value="Immunoglobulin_dom"/>
</dbReference>
<dbReference type="Pfam" id="PF00047">
    <property type="entry name" value="ig"/>
    <property type="match status" value="2"/>
</dbReference>